<protein>
    <recommendedName>
        <fullName evidence="3">Macro domain-containing protein</fullName>
    </recommendedName>
</protein>
<evidence type="ECO:0008006" key="3">
    <source>
        <dbReference type="Google" id="ProtNLM"/>
    </source>
</evidence>
<name>A0A812K1X3_SYMPI</name>
<dbReference type="OrthoDB" id="437672at2759"/>
<gene>
    <name evidence="1" type="ORF">SPIL2461_LOCUS2573</name>
</gene>
<comment type="caution">
    <text evidence="1">The sequence shown here is derived from an EMBL/GenBank/DDBJ whole genome shotgun (WGS) entry which is preliminary data.</text>
</comment>
<dbReference type="Proteomes" id="UP000649617">
    <property type="component" value="Unassembled WGS sequence"/>
</dbReference>
<evidence type="ECO:0000313" key="2">
    <source>
        <dbReference type="Proteomes" id="UP000649617"/>
    </source>
</evidence>
<sequence>MTQTQRRALAGVFHGMEHSGPSISQALRAPRLQEELQKVQQALNLDRDDLRQLDPRWVASSLETKEAESQRSLAATAIFLGTAQACLKGCYISESAQKVECGHLVRPISCVHPPTSMPSLSTMKASGQKQHLFCERCDPLDVALQLARLPQCRRVAVLRCTPLEAPRSRQRTYNHIYEDQIFLRTTYFEAFERLARDLSIPPDEAIKQGSVVYTSGVGILRGPLKHGAPWVDRPPQVDIAWFGLPAHPQIGEQEIYAQQADRDAVIAALDRAFAWASSHGADAVVLPPMCGIAGFRHPRLHFGGLVHEVARLHERHIPVVCVASENPVHQKAEWWEPFEDAVGHLARRWLMLAVCLLVQVIQGRPIPPVSPACYFCCFAAVDKKC</sequence>
<accession>A0A812K1X3</accession>
<dbReference type="Gene3D" id="3.40.220.10">
    <property type="entry name" value="Leucine Aminopeptidase, subunit E, domain 1"/>
    <property type="match status" value="1"/>
</dbReference>
<dbReference type="AlphaFoldDB" id="A0A812K1X3"/>
<dbReference type="InterPro" id="IPR043472">
    <property type="entry name" value="Macro_dom-like"/>
</dbReference>
<reference evidence="1" key="1">
    <citation type="submission" date="2021-02" db="EMBL/GenBank/DDBJ databases">
        <authorList>
            <person name="Dougan E. K."/>
            <person name="Rhodes N."/>
            <person name="Thang M."/>
            <person name="Chan C."/>
        </authorList>
    </citation>
    <scope>NUCLEOTIDE SEQUENCE</scope>
</reference>
<organism evidence="1 2">
    <name type="scientific">Symbiodinium pilosum</name>
    <name type="common">Dinoflagellate</name>
    <dbReference type="NCBI Taxonomy" id="2952"/>
    <lineage>
        <taxon>Eukaryota</taxon>
        <taxon>Sar</taxon>
        <taxon>Alveolata</taxon>
        <taxon>Dinophyceae</taxon>
        <taxon>Suessiales</taxon>
        <taxon>Symbiodiniaceae</taxon>
        <taxon>Symbiodinium</taxon>
    </lineage>
</organism>
<dbReference type="EMBL" id="CAJNIZ010002858">
    <property type="protein sequence ID" value="CAE7215550.1"/>
    <property type="molecule type" value="Genomic_DNA"/>
</dbReference>
<proteinExistence type="predicted"/>
<keyword evidence="2" id="KW-1185">Reference proteome</keyword>
<evidence type="ECO:0000313" key="1">
    <source>
        <dbReference type="EMBL" id="CAE7215550.1"/>
    </source>
</evidence>